<dbReference type="EMBL" id="JASPKY010000150">
    <property type="protein sequence ID" value="KAK9730241.1"/>
    <property type="molecule type" value="Genomic_DNA"/>
</dbReference>
<dbReference type="Proteomes" id="UP001458880">
    <property type="component" value="Unassembled WGS sequence"/>
</dbReference>
<protein>
    <submittedName>
        <fullName evidence="2">Uncharacterized protein</fullName>
    </submittedName>
</protein>
<evidence type="ECO:0000256" key="1">
    <source>
        <dbReference type="SAM" id="MobiDB-lite"/>
    </source>
</evidence>
<evidence type="ECO:0000313" key="3">
    <source>
        <dbReference type="Proteomes" id="UP001458880"/>
    </source>
</evidence>
<gene>
    <name evidence="2" type="ORF">QE152_g15361</name>
</gene>
<reference evidence="2 3" key="1">
    <citation type="journal article" date="2024" name="BMC Genomics">
        <title>De novo assembly and annotation of Popillia japonica's genome with initial clues to its potential as an invasive pest.</title>
        <authorList>
            <person name="Cucini C."/>
            <person name="Boschi S."/>
            <person name="Funari R."/>
            <person name="Cardaioli E."/>
            <person name="Iannotti N."/>
            <person name="Marturano G."/>
            <person name="Paoli F."/>
            <person name="Bruttini M."/>
            <person name="Carapelli A."/>
            <person name="Frati F."/>
            <person name="Nardi F."/>
        </authorList>
    </citation>
    <scope>NUCLEOTIDE SEQUENCE [LARGE SCALE GENOMIC DNA]</scope>
    <source>
        <strain evidence="2">DMR45628</strain>
    </source>
</reference>
<keyword evidence="3" id="KW-1185">Reference proteome</keyword>
<feature type="compositionally biased region" description="Low complexity" evidence="1">
    <location>
        <begin position="50"/>
        <end position="67"/>
    </location>
</feature>
<proteinExistence type="predicted"/>
<organism evidence="2 3">
    <name type="scientific">Popillia japonica</name>
    <name type="common">Japanese beetle</name>
    <dbReference type="NCBI Taxonomy" id="7064"/>
    <lineage>
        <taxon>Eukaryota</taxon>
        <taxon>Metazoa</taxon>
        <taxon>Ecdysozoa</taxon>
        <taxon>Arthropoda</taxon>
        <taxon>Hexapoda</taxon>
        <taxon>Insecta</taxon>
        <taxon>Pterygota</taxon>
        <taxon>Neoptera</taxon>
        <taxon>Endopterygota</taxon>
        <taxon>Coleoptera</taxon>
        <taxon>Polyphaga</taxon>
        <taxon>Scarabaeiformia</taxon>
        <taxon>Scarabaeidae</taxon>
        <taxon>Rutelinae</taxon>
        <taxon>Popillia</taxon>
    </lineage>
</organism>
<feature type="compositionally biased region" description="Low complexity" evidence="1">
    <location>
        <begin position="1"/>
        <end position="14"/>
    </location>
</feature>
<feature type="region of interest" description="Disordered" evidence="1">
    <location>
        <begin position="1"/>
        <end position="20"/>
    </location>
</feature>
<comment type="caution">
    <text evidence="2">The sequence shown here is derived from an EMBL/GenBank/DDBJ whole genome shotgun (WGS) entry which is preliminary data.</text>
</comment>
<evidence type="ECO:0000313" key="2">
    <source>
        <dbReference type="EMBL" id="KAK9730241.1"/>
    </source>
</evidence>
<sequence>MDNNPDSPDSISSDQLTVDLLSPRSKRRRMVVINNVDTCEMEETADIGKNGNANNNNNNNNSSTNNNDVGFVLMEEEHQENGENDDDDVCIINIIYFFVEE</sequence>
<accession>A0AAW1L5X4</accession>
<feature type="region of interest" description="Disordered" evidence="1">
    <location>
        <begin position="44"/>
        <end position="68"/>
    </location>
</feature>
<name>A0AAW1L5X4_POPJA</name>
<dbReference type="AlphaFoldDB" id="A0AAW1L5X4"/>